<evidence type="ECO:0000256" key="1">
    <source>
        <dbReference type="ARBA" id="ARBA00007637"/>
    </source>
</evidence>
<name>A0A2T3G8G4_9BIFI</name>
<reference evidence="3 4" key="2">
    <citation type="submission" date="2018-03" db="EMBL/GenBank/DDBJ databases">
        <title>The comparative genomics of Bifidobacterium callitrichos reflects dietary carbohydrate utilization within the common marmoset gut.</title>
        <authorList>
            <person name="Rani A."/>
        </authorList>
    </citation>
    <scope>NUCLEOTIDE SEQUENCE [LARGE SCALE GENOMIC DNA]</scope>
    <source>
        <strain evidence="3 4">UMA51805</strain>
    </source>
</reference>
<keyword evidence="4" id="KW-1185">Reference proteome</keyword>
<comment type="caution">
    <text evidence="3">The sequence shown here is derived from an EMBL/GenBank/DDBJ whole genome shotgun (WGS) entry which is preliminary data.</text>
</comment>
<dbReference type="InterPro" id="IPR001509">
    <property type="entry name" value="Epimerase_deHydtase"/>
</dbReference>
<evidence type="ECO:0000313" key="4">
    <source>
        <dbReference type="Proteomes" id="UP000240228"/>
    </source>
</evidence>
<organism evidence="3 4">
    <name type="scientific">Bifidobacterium callitrichos</name>
    <dbReference type="NCBI Taxonomy" id="762209"/>
    <lineage>
        <taxon>Bacteria</taxon>
        <taxon>Bacillati</taxon>
        <taxon>Actinomycetota</taxon>
        <taxon>Actinomycetes</taxon>
        <taxon>Bifidobacteriales</taxon>
        <taxon>Bifidobacteriaceae</taxon>
        <taxon>Bifidobacterium</taxon>
    </lineage>
</organism>
<protein>
    <submittedName>
        <fullName evidence="3">Epimerase</fullName>
    </submittedName>
</protein>
<dbReference type="AlphaFoldDB" id="A0A2T3G8G4"/>
<dbReference type="InterPro" id="IPR036291">
    <property type="entry name" value="NAD(P)-bd_dom_sf"/>
</dbReference>
<accession>A0A2T3G8G4</accession>
<reference evidence="4" key="1">
    <citation type="submission" date="2017-09" db="EMBL/GenBank/DDBJ databases">
        <authorList>
            <person name="Sela D.A."/>
            <person name="Albert K."/>
        </authorList>
    </citation>
    <scope>NUCLEOTIDE SEQUENCE [LARGE SCALE GENOMIC DNA]</scope>
    <source>
        <strain evidence="4">UMA51805</strain>
    </source>
</reference>
<feature type="domain" description="NAD-dependent epimerase/dehydratase" evidence="2">
    <location>
        <begin position="4"/>
        <end position="235"/>
    </location>
</feature>
<dbReference type="PRINTS" id="PR01713">
    <property type="entry name" value="NUCEPIMERASE"/>
</dbReference>
<dbReference type="SUPFAM" id="SSF51735">
    <property type="entry name" value="NAD(P)-binding Rossmann-fold domains"/>
    <property type="match status" value="1"/>
</dbReference>
<evidence type="ECO:0000313" key="3">
    <source>
        <dbReference type="EMBL" id="PST45790.1"/>
    </source>
</evidence>
<dbReference type="EMBL" id="NWTX01000019">
    <property type="protein sequence ID" value="PST45790.1"/>
    <property type="molecule type" value="Genomic_DNA"/>
</dbReference>
<proteinExistence type="inferred from homology"/>
<dbReference type="RefSeq" id="WP_107044640.1">
    <property type="nucleotide sequence ID" value="NZ_NWTX01000019.1"/>
</dbReference>
<comment type="similarity">
    <text evidence="1">Belongs to the NAD(P)-dependent epimerase/dehydratase family.</text>
</comment>
<dbReference type="PANTHER" id="PTHR43000">
    <property type="entry name" value="DTDP-D-GLUCOSE 4,6-DEHYDRATASE-RELATED"/>
    <property type="match status" value="1"/>
</dbReference>
<gene>
    <name evidence="3" type="ORF">CPA40_09265</name>
</gene>
<evidence type="ECO:0000259" key="2">
    <source>
        <dbReference type="Pfam" id="PF01370"/>
    </source>
</evidence>
<dbReference type="Proteomes" id="UP000240228">
    <property type="component" value="Unassembled WGS sequence"/>
</dbReference>
<dbReference type="Gene3D" id="3.40.50.720">
    <property type="entry name" value="NAD(P)-binding Rossmann-like Domain"/>
    <property type="match status" value="1"/>
</dbReference>
<sequence length="307" mass="33800">MRKIVILGGNGFLGKKLTEQLSRIPTNAVVVYDRKLPSNNQRFANVEYISGEFVTGYDFASLVRGAYLVIHLISTSVPGTEKGPLDEIHTNVIPSVELFDSCVAEGVARLLFLSSGGTIYGGSAYRANRETDPPSPYNTYGLQKVMIEQALQLTSHYSSMQYQIIRLSNPYGPGQNPHGPLGLITKLVYQATNHDIIHIFGDGSVVRDFIYIDDAIQGIIDVIEHGEMNSIYNLGRGTGVSVADVITTIEAALPESLNIMYEPARKVDAPYSVLDISKYRAISTIDEFIPLAEGIKRTHNFFITHSE</sequence>
<dbReference type="Pfam" id="PF01370">
    <property type="entry name" value="Epimerase"/>
    <property type="match status" value="1"/>
</dbReference>